<evidence type="ECO:0000259" key="1">
    <source>
        <dbReference type="Pfam" id="PF12705"/>
    </source>
</evidence>
<protein>
    <submittedName>
        <fullName evidence="2">PD-(D/E)XK nuclease family protein</fullName>
    </submittedName>
</protein>
<evidence type="ECO:0000313" key="3">
    <source>
        <dbReference type="Proteomes" id="UP000435649"/>
    </source>
</evidence>
<sequence>MEGCVMATIDELRKEPHWSYSALNTYLNICQAQYFYRYVEQAEVERTSVCFPFGKAFHAALTAQAWECMMGNSLRQDELVERFSEAFRIEAEATPNLIYKEGENFDTIIDLATKMLDAALANWTDYYTIKGVAQAFKVDVPGLDKPLIGEYDLIVQDGRDVCIVDWKTSASRWSAGKADRDLQATVFSYAYEKQNGTAPLFRFDVITKTKNPGCESHYTSRGFHDFRRFEALANRAQDAINKGVFLPNETSYACSECPYRDRCRQWHLKKWR</sequence>
<feature type="domain" description="PD-(D/E)XK endonuclease-like" evidence="1">
    <location>
        <begin position="17"/>
        <end position="264"/>
    </location>
</feature>
<evidence type="ECO:0000313" key="2">
    <source>
        <dbReference type="EMBL" id="MST97732.1"/>
    </source>
</evidence>
<dbReference type="InterPro" id="IPR038726">
    <property type="entry name" value="PDDEXK_AddAB-type"/>
</dbReference>
<proteinExistence type="predicted"/>
<name>A0A844G487_9BACT</name>
<keyword evidence="3" id="KW-1185">Reference proteome</keyword>
<gene>
    <name evidence="2" type="ORF">FYJ85_11850</name>
</gene>
<dbReference type="EMBL" id="VUNS01000012">
    <property type="protein sequence ID" value="MST97732.1"/>
    <property type="molecule type" value="Genomic_DNA"/>
</dbReference>
<dbReference type="Gene3D" id="3.90.320.10">
    <property type="match status" value="1"/>
</dbReference>
<dbReference type="AlphaFoldDB" id="A0A844G487"/>
<dbReference type="InterPro" id="IPR011604">
    <property type="entry name" value="PDDEXK-like_dom_sf"/>
</dbReference>
<reference evidence="2 3" key="1">
    <citation type="submission" date="2019-08" db="EMBL/GenBank/DDBJ databases">
        <title>In-depth cultivation of the pig gut microbiome towards novel bacterial diversity and tailored functional studies.</title>
        <authorList>
            <person name="Wylensek D."/>
            <person name="Hitch T.C.A."/>
            <person name="Clavel T."/>
        </authorList>
    </citation>
    <scope>NUCLEOTIDE SEQUENCE [LARGE SCALE GENOMIC DNA]</scope>
    <source>
        <strain evidence="2 3">BBE-744-WT-12</strain>
    </source>
</reference>
<comment type="caution">
    <text evidence="2">The sequence shown here is derived from an EMBL/GenBank/DDBJ whole genome shotgun (WGS) entry which is preliminary data.</text>
</comment>
<accession>A0A844G487</accession>
<dbReference type="Proteomes" id="UP000435649">
    <property type="component" value="Unassembled WGS sequence"/>
</dbReference>
<dbReference type="Pfam" id="PF12705">
    <property type="entry name" value="PDDEXK_1"/>
    <property type="match status" value="1"/>
</dbReference>
<organism evidence="2 3">
    <name type="scientific">Victivallis lenta</name>
    <dbReference type="NCBI Taxonomy" id="2606640"/>
    <lineage>
        <taxon>Bacteria</taxon>
        <taxon>Pseudomonadati</taxon>
        <taxon>Lentisphaerota</taxon>
        <taxon>Lentisphaeria</taxon>
        <taxon>Victivallales</taxon>
        <taxon>Victivallaceae</taxon>
        <taxon>Victivallis</taxon>
    </lineage>
</organism>